<dbReference type="EMBL" id="BLLF01004070">
    <property type="protein sequence ID" value="GFH28856.1"/>
    <property type="molecule type" value="Genomic_DNA"/>
</dbReference>
<feature type="compositionally biased region" description="Polar residues" evidence="1">
    <location>
        <begin position="59"/>
        <end position="69"/>
    </location>
</feature>
<organism evidence="2 3">
    <name type="scientific">Haematococcus lacustris</name>
    <name type="common">Green alga</name>
    <name type="synonym">Haematococcus pluvialis</name>
    <dbReference type="NCBI Taxonomy" id="44745"/>
    <lineage>
        <taxon>Eukaryota</taxon>
        <taxon>Viridiplantae</taxon>
        <taxon>Chlorophyta</taxon>
        <taxon>core chlorophytes</taxon>
        <taxon>Chlorophyceae</taxon>
        <taxon>CS clade</taxon>
        <taxon>Chlamydomonadales</taxon>
        <taxon>Haematococcaceae</taxon>
        <taxon>Haematococcus</taxon>
    </lineage>
</organism>
<keyword evidence="3" id="KW-1185">Reference proteome</keyword>
<gene>
    <name evidence="2" type="ORF">HaLaN_27412</name>
</gene>
<protein>
    <submittedName>
        <fullName evidence="2">Uncharacterized protein</fullName>
    </submittedName>
</protein>
<evidence type="ECO:0000256" key="1">
    <source>
        <dbReference type="SAM" id="MobiDB-lite"/>
    </source>
</evidence>
<feature type="region of interest" description="Disordered" evidence="1">
    <location>
        <begin position="45"/>
        <end position="69"/>
    </location>
</feature>
<evidence type="ECO:0000313" key="3">
    <source>
        <dbReference type="Proteomes" id="UP000485058"/>
    </source>
</evidence>
<dbReference type="Proteomes" id="UP000485058">
    <property type="component" value="Unassembled WGS sequence"/>
</dbReference>
<dbReference type="AlphaFoldDB" id="A0A6A0A8E2"/>
<name>A0A6A0A8E2_HAELA</name>
<comment type="caution">
    <text evidence="2">The sequence shown here is derived from an EMBL/GenBank/DDBJ whole genome shotgun (WGS) entry which is preliminary data.</text>
</comment>
<evidence type="ECO:0000313" key="2">
    <source>
        <dbReference type="EMBL" id="GFH28856.1"/>
    </source>
</evidence>
<accession>A0A6A0A8E2</accession>
<feature type="compositionally biased region" description="Basic and acidic residues" evidence="1">
    <location>
        <begin position="48"/>
        <end position="57"/>
    </location>
</feature>
<sequence>MQLSAQGGPVFSVQYFRSGFNAAGPGYRLGANQVPVLDTSLPHLPGAVKERSRDDRLLLSSQAHSQRGS</sequence>
<reference evidence="2 3" key="1">
    <citation type="submission" date="2020-02" db="EMBL/GenBank/DDBJ databases">
        <title>Draft genome sequence of Haematococcus lacustris strain NIES-144.</title>
        <authorList>
            <person name="Morimoto D."/>
            <person name="Nakagawa S."/>
            <person name="Yoshida T."/>
            <person name="Sawayama S."/>
        </authorList>
    </citation>
    <scope>NUCLEOTIDE SEQUENCE [LARGE SCALE GENOMIC DNA]</scope>
    <source>
        <strain evidence="2 3">NIES-144</strain>
    </source>
</reference>
<proteinExistence type="predicted"/>